<gene>
    <name evidence="7" type="primary">patB</name>
    <name evidence="7" type="ORF">NCTC12204_02177</name>
</gene>
<dbReference type="PANTHER" id="PTHR43525">
    <property type="entry name" value="PROTEIN MALY"/>
    <property type="match status" value="1"/>
</dbReference>
<dbReference type="Pfam" id="PF00155">
    <property type="entry name" value="Aminotran_1_2"/>
    <property type="match status" value="1"/>
</dbReference>
<keyword evidence="3" id="KW-0663">Pyridoxal phosphate</keyword>
<evidence type="ECO:0000256" key="1">
    <source>
        <dbReference type="ARBA" id="ARBA00001933"/>
    </source>
</evidence>
<accession>A0A449EA92</accession>
<dbReference type="EMBL" id="CABEEP010000001">
    <property type="protein sequence ID" value="VTQ67550.1"/>
    <property type="molecule type" value="Genomic_DNA"/>
</dbReference>
<dbReference type="Gene3D" id="3.90.1150.10">
    <property type="entry name" value="Aspartate Aminotransferase, domain 1"/>
    <property type="match status" value="1"/>
</dbReference>
<protein>
    <recommendedName>
        <fullName evidence="2">cysteine-S-conjugate beta-lyase</fullName>
        <ecNumber evidence="2">4.4.1.13</ecNumber>
    </recommendedName>
</protein>
<name>A0A449EA92_ENTHR</name>
<dbReference type="EC" id="4.4.1.13" evidence="2"/>
<reference evidence="7 8" key="1">
    <citation type="submission" date="2019-05" db="EMBL/GenBank/DDBJ databases">
        <authorList>
            <consortium name="Pathogen Informatics"/>
        </authorList>
    </citation>
    <scope>NUCLEOTIDE SEQUENCE [LARGE SCALE GENOMIC DNA]</scope>
    <source>
        <strain evidence="7 8">NCTC12204</strain>
    </source>
</reference>
<dbReference type="InterPro" id="IPR004839">
    <property type="entry name" value="Aminotransferase_I/II_large"/>
</dbReference>
<evidence type="ECO:0000256" key="3">
    <source>
        <dbReference type="ARBA" id="ARBA00022898"/>
    </source>
</evidence>
<dbReference type="Proteomes" id="UP000352698">
    <property type="component" value="Unassembled WGS sequence"/>
</dbReference>
<evidence type="ECO:0000259" key="6">
    <source>
        <dbReference type="Pfam" id="PF00155"/>
    </source>
</evidence>
<dbReference type="AlphaFoldDB" id="A0A449EA92"/>
<comment type="cofactor">
    <cofactor evidence="1">
        <name>pyridoxal 5'-phosphate</name>
        <dbReference type="ChEBI" id="CHEBI:597326"/>
    </cofactor>
</comment>
<keyword evidence="4 7" id="KW-0456">Lyase</keyword>
<dbReference type="SUPFAM" id="SSF53383">
    <property type="entry name" value="PLP-dependent transferases"/>
    <property type="match status" value="1"/>
</dbReference>
<dbReference type="NCBIfam" id="TIGR04350">
    <property type="entry name" value="C_S_lyase_PatB"/>
    <property type="match status" value="1"/>
</dbReference>
<evidence type="ECO:0000256" key="2">
    <source>
        <dbReference type="ARBA" id="ARBA00012224"/>
    </source>
</evidence>
<dbReference type="Gene3D" id="3.40.640.10">
    <property type="entry name" value="Type I PLP-dependent aspartate aminotransferase-like (Major domain)"/>
    <property type="match status" value="1"/>
</dbReference>
<dbReference type="InterPro" id="IPR015424">
    <property type="entry name" value="PyrdxlP-dep_Trfase"/>
</dbReference>
<organism evidence="7 8">
    <name type="scientific">Enterococcus hirae</name>
    <dbReference type="NCBI Taxonomy" id="1354"/>
    <lineage>
        <taxon>Bacteria</taxon>
        <taxon>Bacillati</taxon>
        <taxon>Bacillota</taxon>
        <taxon>Bacilli</taxon>
        <taxon>Lactobacillales</taxon>
        <taxon>Enterococcaceae</taxon>
        <taxon>Enterococcus</taxon>
    </lineage>
</organism>
<dbReference type="RefSeq" id="WP_010737204.1">
    <property type="nucleotide sequence ID" value="NZ_AP027299.1"/>
</dbReference>
<dbReference type="GO" id="GO:0047804">
    <property type="term" value="F:cysteine-S-conjugate beta-lyase activity"/>
    <property type="evidence" value="ECO:0007669"/>
    <property type="project" value="UniProtKB-EC"/>
</dbReference>
<comment type="caution">
    <text evidence="7">The sequence shown here is derived from an EMBL/GenBank/DDBJ whole genome shotgun (WGS) entry which is preliminary data.</text>
</comment>
<feature type="domain" description="Aminotransferase class I/classII large" evidence="6">
    <location>
        <begin position="37"/>
        <end position="377"/>
    </location>
</feature>
<dbReference type="PANTHER" id="PTHR43525:SF1">
    <property type="entry name" value="PROTEIN MALY"/>
    <property type="match status" value="1"/>
</dbReference>
<keyword evidence="7" id="KW-0808">Transferase</keyword>
<evidence type="ECO:0000256" key="4">
    <source>
        <dbReference type="ARBA" id="ARBA00023239"/>
    </source>
</evidence>
<evidence type="ECO:0000256" key="5">
    <source>
        <dbReference type="ARBA" id="ARBA00037974"/>
    </source>
</evidence>
<evidence type="ECO:0000313" key="8">
    <source>
        <dbReference type="Proteomes" id="UP000352698"/>
    </source>
</evidence>
<dbReference type="InterPro" id="IPR051798">
    <property type="entry name" value="Class-II_PLP-Dep_Aminotrans"/>
</dbReference>
<dbReference type="GO" id="GO:0008483">
    <property type="term" value="F:transaminase activity"/>
    <property type="evidence" value="ECO:0007669"/>
    <property type="project" value="UniProtKB-KW"/>
</dbReference>
<dbReference type="CDD" id="cd00609">
    <property type="entry name" value="AAT_like"/>
    <property type="match status" value="1"/>
</dbReference>
<dbReference type="InterPro" id="IPR015421">
    <property type="entry name" value="PyrdxlP-dep_Trfase_major"/>
</dbReference>
<dbReference type="InterPro" id="IPR015422">
    <property type="entry name" value="PyrdxlP-dep_Trfase_small"/>
</dbReference>
<proteinExistence type="inferred from homology"/>
<comment type="similarity">
    <text evidence="5">Belongs to the class-II pyridoxal-phosphate-dependent aminotransferase family. MalY/PatB cystathionine beta-lyase subfamily.</text>
</comment>
<evidence type="ECO:0000313" key="7">
    <source>
        <dbReference type="EMBL" id="VTQ67550.1"/>
    </source>
</evidence>
<dbReference type="GO" id="GO:0030170">
    <property type="term" value="F:pyridoxal phosphate binding"/>
    <property type="evidence" value="ECO:0007669"/>
    <property type="project" value="InterPro"/>
</dbReference>
<sequence length="388" mass="44298">MSEFDKKVSRRHTDSVKWDSIKETYQRDDLLPLWVADMDFLSPVGVKKAFENYVSQGLFGYSTVSEKLYHAVINWEKQQHQVSLTKEHIVFTSGVLSSLAVAIQTFTEPGDSVLIHDPVYPPFSAIVESNHRQLIRSQLIEQNNKFMMDFQDMEKKIVEQQVKVVILCNPHNPGGRVWTKEELSQLSELCLKHKVLLFSDEIHQDLVFSTNHFNSMLTIDETLSQSLITFTSATKTFNLAAIKNSMVFIKNPKLKEQFEQRLLMNQQQDINTFGLIGTQAAYETGREWLSQLLPYIEKNAATATSFFEKHLPQLGVMTIEGTYLMWLDFSAYEANDELLEQTLITKGKVVLNPGISFGPAGHAHMRLNLACPEETLLDGLMRIKKAFT</sequence>
<keyword evidence="7" id="KW-0032">Aminotransferase</keyword>
<dbReference type="InterPro" id="IPR027619">
    <property type="entry name" value="C-S_lyase_PatB-like"/>
</dbReference>